<evidence type="ECO:0000256" key="4">
    <source>
        <dbReference type="ARBA" id="ARBA00022679"/>
    </source>
</evidence>
<keyword evidence="5 7" id="KW-0663">Pyridoxal phosphate</keyword>
<dbReference type="InterPro" id="IPR000192">
    <property type="entry name" value="Aminotrans_V_dom"/>
</dbReference>
<evidence type="ECO:0000256" key="6">
    <source>
        <dbReference type="PIRSR" id="PIRSR000524-1"/>
    </source>
</evidence>
<keyword evidence="4 9" id="KW-0808">Transferase</keyword>
<name>A0A839ZA94_9HYPH</name>
<comment type="similarity">
    <text evidence="2">Belongs to the class-V pyridoxal-phosphate-dependent aminotransferase family.</text>
</comment>
<dbReference type="Gene3D" id="3.40.640.10">
    <property type="entry name" value="Type I PLP-dependent aspartate aminotransferase-like (Major domain)"/>
    <property type="match status" value="1"/>
</dbReference>
<protein>
    <submittedName>
        <fullName evidence="9">Aspartate aminotransferase-like enzyme</fullName>
    </submittedName>
</protein>
<evidence type="ECO:0000256" key="5">
    <source>
        <dbReference type="ARBA" id="ARBA00022898"/>
    </source>
</evidence>
<dbReference type="InterPro" id="IPR024169">
    <property type="entry name" value="SP_NH2Trfase/AEP_transaminase"/>
</dbReference>
<keyword evidence="3 9" id="KW-0032">Aminotransferase</keyword>
<evidence type="ECO:0000259" key="8">
    <source>
        <dbReference type="Pfam" id="PF00266"/>
    </source>
</evidence>
<comment type="cofactor">
    <cofactor evidence="1 7">
        <name>pyridoxal 5'-phosphate</name>
        <dbReference type="ChEBI" id="CHEBI:597326"/>
    </cofactor>
</comment>
<dbReference type="Gene3D" id="3.90.1150.10">
    <property type="entry name" value="Aspartate Aminotransferase, domain 1"/>
    <property type="match status" value="1"/>
</dbReference>
<dbReference type="InterPro" id="IPR015421">
    <property type="entry name" value="PyrdxlP-dep_Trfase_major"/>
</dbReference>
<feature type="domain" description="Aminotransferase class V" evidence="8">
    <location>
        <begin position="23"/>
        <end position="299"/>
    </location>
</feature>
<dbReference type="PIRSF" id="PIRSF000524">
    <property type="entry name" value="SPT"/>
    <property type="match status" value="1"/>
</dbReference>
<reference evidence="9 10" key="1">
    <citation type="submission" date="2020-08" db="EMBL/GenBank/DDBJ databases">
        <title>Genomic Encyclopedia of Type Strains, Phase IV (KMG-IV): sequencing the most valuable type-strain genomes for metagenomic binning, comparative biology and taxonomic classification.</title>
        <authorList>
            <person name="Goeker M."/>
        </authorList>
    </citation>
    <scope>NUCLEOTIDE SEQUENCE [LARGE SCALE GENOMIC DNA]</scope>
    <source>
        <strain evidence="9 10">DSM 5895</strain>
    </source>
</reference>
<dbReference type="GO" id="GO:0008453">
    <property type="term" value="F:alanine-glyoxylate transaminase activity"/>
    <property type="evidence" value="ECO:0007669"/>
    <property type="project" value="TreeGrafter"/>
</dbReference>
<organism evidence="9 10">
    <name type="scientific">Ancylobacter tetraedralis</name>
    <dbReference type="NCBI Taxonomy" id="217068"/>
    <lineage>
        <taxon>Bacteria</taxon>
        <taxon>Pseudomonadati</taxon>
        <taxon>Pseudomonadota</taxon>
        <taxon>Alphaproteobacteria</taxon>
        <taxon>Hyphomicrobiales</taxon>
        <taxon>Xanthobacteraceae</taxon>
        <taxon>Ancylobacter</taxon>
    </lineage>
</organism>
<dbReference type="Proteomes" id="UP000533469">
    <property type="component" value="Unassembled WGS sequence"/>
</dbReference>
<dbReference type="PANTHER" id="PTHR21152:SF24">
    <property type="entry name" value="ALANINE--GLYOXYLATE AMINOTRANSFERASE 1"/>
    <property type="match status" value="1"/>
</dbReference>
<evidence type="ECO:0000313" key="10">
    <source>
        <dbReference type="Proteomes" id="UP000533469"/>
    </source>
</evidence>
<evidence type="ECO:0000256" key="3">
    <source>
        <dbReference type="ARBA" id="ARBA00022576"/>
    </source>
</evidence>
<proteinExistence type="inferred from homology"/>
<evidence type="ECO:0000256" key="1">
    <source>
        <dbReference type="ARBA" id="ARBA00001933"/>
    </source>
</evidence>
<dbReference type="RefSeq" id="WP_183189843.1">
    <property type="nucleotide sequence ID" value="NZ_JACICD010000004.1"/>
</dbReference>
<feature type="binding site" evidence="6">
    <location>
        <position position="318"/>
    </location>
    <ligand>
        <name>substrate</name>
    </ligand>
</feature>
<evidence type="ECO:0000256" key="2">
    <source>
        <dbReference type="ARBA" id="ARBA00009236"/>
    </source>
</evidence>
<feature type="modified residue" description="N6-(pyridoxal phosphate)lysine" evidence="7">
    <location>
        <position position="172"/>
    </location>
</feature>
<keyword evidence="10" id="KW-1185">Reference proteome</keyword>
<dbReference type="InterPro" id="IPR015424">
    <property type="entry name" value="PyrdxlP-dep_Trfase"/>
</dbReference>
<dbReference type="InterPro" id="IPR015422">
    <property type="entry name" value="PyrdxlP-dep_Trfase_small"/>
</dbReference>
<dbReference type="GO" id="GO:0004760">
    <property type="term" value="F:L-serine-pyruvate transaminase activity"/>
    <property type="evidence" value="ECO:0007669"/>
    <property type="project" value="TreeGrafter"/>
</dbReference>
<accession>A0A839ZA94</accession>
<dbReference type="PANTHER" id="PTHR21152">
    <property type="entry name" value="AMINOTRANSFERASE CLASS V"/>
    <property type="match status" value="1"/>
</dbReference>
<evidence type="ECO:0000313" key="9">
    <source>
        <dbReference type="EMBL" id="MBB3771646.1"/>
    </source>
</evidence>
<gene>
    <name evidence="9" type="ORF">FHS55_002255</name>
</gene>
<sequence>MTPPDWSLLLDPPPFPPHGYARIADRLASLLGTKADIVFVQAEAVVALEAVAASLARPGLPVLNIITSPYGGMVGGWLRRAGAEVVDLTAEPGEPIKAEAVAGALDRHPQTALLSLVHAESASGILNPLPDILALARARDIVTVVDAVASAGGHALDIDALGIDVAVIGPQKALGGPAGLSAISLTPRAWALAERPEAPTGSILSLIDLKQGWLDTGRGPLPGMPAPLEWHAFAAALDRIEREGLTAVIERHAVAAAATRRALERLGLALWPAHGAPSNLVTAAVLPEGLDRAALLAALPAEVEITACIGPGTEHLIRLNHTGPRATPIAVARGIEALGAALRQAGVPADTEAALSDLPPRA</sequence>
<comment type="caution">
    <text evidence="9">The sequence shown here is derived from an EMBL/GenBank/DDBJ whole genome shotgun (WGS) entry which is preliminary data.</text>
</comment>
<dbReference type="AlphaFoldDB" id="A0A839ZA94"/>
<evidence type="ECO:0000256" key="7">
    <source>
        <dbReference type="PIRSR" id="PIRSR000524-50"/>
    </source>
</evidence>
<dbReference type="SUPFAM" id="SSF53383">
    <property type="entry name" value="PLP-dependent transferases"/>
    <property type="match status" value="1"/>
</dbReference>
<dbReference type="GO" id="GO:0019265">
    <property type="term" value="P:glycine biosynthetic process, by transamination of glyoxylate"/>
    <property type="evidence" value="ECO:0007669"/>
    <property type="project" value="TreeGrafter"/>
</dbReference>
<dbReference type="EMBL" id="JACICD010000004">
    <property type="protein sequence ID" value="MBB3771646.1"/>
    <property type="molecule type" value="Genomic_DNA"/>
</dbReference>
<dbReference type="Pfam" id="PF00266">
    <property type="entry name" value="Aminotran_5"/>
    <property type="match status" value="1"/>
</dbReference>